<keyword evidence="1" id="KW-0732">Signal</keyword>
<sequence>MKKLIGAVLFGACVLTANAQDEILRLKMLTRVDYQREYINGEAIHDNSGFKGKYLMFAIDGKIDEHFSYAYRQRLNVGHSDMSFFDATDWARVVYTPDGQWEFSAGKDVVAVGGYEYDKNPVDVYAASEYWNNISPFQLAATVSYTTPGRHSKFIAQCSQSIYRSNAPDMYSYNLMWIGNHGCLGTMYSANLVEYMPGKYISYLALGHKLTLGKLCIEADFMNRASSGHTFLFKDCSIMAELAYRPIEKLNLLGKVTYDVNHTGKDADYSVYDGTELTSVGGGVEFYPRDNIRLHAMYAHTFGTNGNPEGTMKPGRDYMSVGLTWNVNLLSLKNPWKKDDN</sequence>
<dbReference type="SUPFAM" id="SSF56935">
    <property type="entry name" value="Porins"/>
    <property type="match status" value="1"/>
</dbReference>
<gene>
    <name evidence="2" type="ORF">ACU52_08640</name>
</gene>
<organism evidence="2 3">
    <name type="scientific">Xylanibacter rarus</name>
    <dbReference type="NCBI Taxonomy" id="1676614"/>
    <lineage>
        <taxon>Bacteria</taxon>
        <taxon>Pseudomonadati</taxon>
        <taxon>Bacteroidota</taxon>
        <taxon>Bacteroidia</taxon>
        <taxon>Bacteroidales</taxon>
        <taxon>Prevotellaceae</taxon>
        <taxon>Xylanibacter</taxon>
    </lineage>
</organism>
<dbReference type="Pfam" id="PF07396">
    <property type="entry name" value="Porin_O_P"/>
    <property type="match status" value="1"/>
</dbReference>
<dbReference type="InterPro" id="IPR010870">
    <property type="entry name" value="Porin_O/P"/>
</dbReference>
<name>A0A8E1UQT8_9BACT</name>
<feature type="signal peptide" evidence="1">
    <location>
        <begin position="1"/>
        <end position="19"/>
    </location>
</feature>
<dbReference type="EMBL" id="LFQU01000015">
    <property type="protein sequence ID" value="KOO68299.1"/>
    <property type="molecule type" value="Genomic_DNA"/>
</dbReference>
<reference evidence="2 3" key="1">
    <citation type="submission" date="2015-06" db="EMBL/GenBank/DDBJ databases">
        <title>Prevotella sp. 109, sp. nov., a novel member of the family Prevotellaceae isolated from human faeces.</title>
        <authorList>
            <person name="Shkoporov A.N."/>
            <person name="Chaplin A.V."/>
            <person name="Kafarskaia L.I."/>
            <person name="Efimov B.A."/>
        </authorList>
    </citation>
    <scope>NUCLEOTIDE SEQUENCE [LARGE SCALE GENOMIC DNA]</scope>
    <source>
        <strain evidence="2 3">109</strain>
    </source>
</reference>
<evidence type="ECO:0008006" key="4">
    <source>
        <dbReference type="Google" id="ProtNLM"/>
    </source>
</evidence>
<keyword evidence="3" id="KW-1185">Reference proteome</keyword>
<dbReference type="Proteomes" id="UP000036951">
    <property type="component" value="Unassembled WGS sequence"/>
</dbReference>
<dbReference type="AlphaFoldDB" id="A0A8E1UQT8"/>
<dbReference type="RefSeq" id="WP_021855955.1">
    <property type="nucleotide sequence ID" value="NZ_DAWBWQ010000158.1"/>
</dbReference>
<evidence type="ECO:0000313" key="2">
    <source>
        <dbReference type="EMBL" id="KOO68299.1"/>
    </source>
</evidence>
<evidence type="ECO:0000313" key="3">
    <source>
        <dbReference type="Proteomes" id="UP000036951"/>
    </source>
</evidence>
<feature type="chain" id="PRO_5033998080" description="Porin" evidence="1">
    <location>
        <begin position="20"/>
        <end position="341"/>
    </location>
</feature>
<protein>
    <recommendedName>
        <fullName evidence="4">Porin</fullName>
    </recommendedName>
</protein>
<dbReference type="OrthoDB" id="1091018at2"/>
<comment type="caution">
    <text evidence="2">The sequence shown here is derived from an EMBL/GenBank/DDBJ whole genome shotgun (WGS) entry which is preliminary data.</text>
</comment>
<accession>A0A8E1UQT8</accession>
<proteinExistence type="predicted"/>
<evidence type="ECO:0000256" key="1">
    <source>
        <dbReference type="SAM" id="SignalP"/>
    </source>
</evidence>